<dbReference type="HOGENOM" id="CLU_041899_0_0_5"/>
<dbReference type="GO" id="GO:0005886">
    <property type="term" value="C:plasma membrane"/>
    <property type="evidence" value="ECO:0007669"/>
    <property type="project" value="UniProtKB-SubCell"/>
</dbReference>
<accession>F4QNF3</accession>
<evidence type="ECO:0000256" key="1">
    <source>
        <dbReference type="ARBA" id="ARBA00004162"/>
    </source>
</evidence>
<comment type="subcellular location">
    <subcellularLocation>
        <location evidence="1">Cell membrane</location>
        <topology evidence="1">Single-pass membrane protein</topology>
    </subcellularLocation>
</comment>
<dbReference type="AlphaFoldDB" id="F4QNF3"/>
<dbReference type="InterPro" id="IPR042217">
    <property type="entry name" value="T4SS_VirB10/TrbI"/>
</dbReference>
<dbReference type="OrthoDB" id="9807354at2"/>
<evidence type="ECO:0000256" key="2">
    <source>
        <dbReference type="ARBA" id="ARBA00010265"/>
    </source>
</evidence>
<keyword evidence="5 8" id="KW-1133">Transmembrane helix</keyword>
<dbReference type="InterPro" id="IPR047695">
    <property type="entry name" value="T4SS_VirB10/PtlG"/>
</dbReference>
<keyword evidence="10" id="KW-1185">Reference proteome</keyword>
<feature type="compositionally biased region" description="Low complexity" evidence="7">
    <location>
        <begin position="138"/>
        <end position="155"/>
    </location>
</feature>
<name>F4QNF3_9CAUL</name>
<evidence type="ECO:0000313" key="10">
    <source>
        <dbReference type="Proteomes" id="UP000006512"/>
    </source>
</evidence>
<evidence type="ECO:0000256" key="7">
    <source>
        <dbReference type="SAM" id="MobiDB-lite"/>
    </source>
</evidence>
<comment type="similarity">
    <text evidence="2">Belongs to the TrbI/VirB10 family.</text>
</comment>
<organism evidence="9 10">
    <name type="scientific">Asticcacaulis biprosthecium C19</name>
    <dbReference type="NCBI Taxonomy" id="715226"/>
    <lineage>
        <taxon>Bacteria</taxon>
        <taxon>Pseudomonadati</taxon>
        <taxon>Pseudomonadota</taxon>
        <taxon>Alphaproteobacteria</taxon>
        <taxon>Caulobacterales</taxon>
        <taxon>Caulobacteraceae</taxon>
        <taxon>Asticcacaulis</taxon>
    </lineage>
</organism>
<dbReference type="eggNOG" id="COG2948">
    <property type="taxonomic scope" value="Bacteria"/>
</dbReference>
<evidence type="ECO:0000256" key="3">
    <source>
        <dbReference type="ARBA" id="ARBA00022475"/>
    </source>
</evidence>
<evidence type="ECO:0000256" key="4">
    <source>
        <dbReference type="ARBA" id="ARBA00022692"/>
    </source>
</evidence>
<proteinExistence type="inferred from homology"/>
<dbReference type="Pfam" id="PF03743">
    <property type="entry name" value="TrbI"/>
    <property type="match status" value="1"/>
</dbReference>
<dbReference type="STRING" id="715226.ABI_22730"/>
<evidence type="ECO:0000256" key="6">
    <source>
        <dbReference type="ARBA" id="ARBA00023136"/>
    </source>
</evidence>
<feature type="compositionally biased region" description="Low complexity" evidence="7">
    <location>
        <begin position="73"/>
        <end position="82"/>
    </location>
</feature>
<gene>
    <name evidence="9" type="ORF">ABI_22730</name>
</gene>
<reference evidence="10" key="1">
    <citation type="submission" date="2011-03" db="EMBL/GenBank/DDBJ databases">
        <title>Draft genome sequence of Brevundimonas diminuta.</title>
        <authorList>
            <person name="Brown P.J.B."/>
            <person name="Buechlein A."/>
            <person name="Hemmerich C."/>
            <person name="Brun Y.V."/>
        </authorList>
    </citation>
    <scope>NUCLEOTIDE SEQUENCE [LARGE SCALE GENOMIC DNA]</scope>
    <source>
        <strain evidence="10">C19</strain>
    </source>
</reference>
<feature type="transmembrane region" description="Helical" evidence="8">
    <location>
        <begin position="42"/>
        <end position="62"/>
    </location>
</feature>
<evidence type="ECO:0000313" key="9">
    <source>
        <dbReference type="EMBL" id="EGF90861.1"/>
    </source>
</evidence>
<keyword evidence="6 8" id="KW-0472">Membrane</keyword>
<protein>
    <submittedName>
        <fullName evidence="9">Protein virB10</fullName>
    </submittedName>
</protein>
<keyword evidence="3" id="KW-1003">Cell membrane</keyword>
<feature type="region of interest" description="Disordered" evidence="7">
    <location>
        <begin position="67"/>
        <end position="155"/>
    </location>
</feature>
<keyword evidence="4 8" id="KW-0812">Transmembrane</keyword>
<dbReference type="Proteomes" id="UP000006512">
    <property type="component" value="Unassembled WGS sequence"/>
</dbReference>
<dbReference type="EMBL" id="GL883078">
    <property type="protein sequence ID" value="EGF90861.1"/>
    <property type="molecule type" value="Genomic_DNA"/>
</dbReference>
<feature type="compositionally biased region" description="Pro residues" evidence="7">
    <location>
        <begin position="83"/>
        <end position="121"/>
    </location>
</feature>
<dbReference type="RefSeq" id="WP_006273043.1">
    <property type="nucleotide sequence ID" value="NZ_GL883078.1"/>
</dbReference>
<dbReference type="NCBIfam" id="NF038091">
    <property type="entry name" value="T4SS_VirB10"/>
    <property type="match status" value="1"/>
</dbReference>
<evidence type="ECO:0000256" key="8">
    <source>
        <dbReference type="SAM" id="Phobius"/>
    </source>
</evidence>
<evidence type="ECO:0000256" key="5">
    <source>
        <dbReference type="ARBA" id="ARBA00022989"/>
    </source>
</evidence>
<dbReference type="CDD" id="cd16429">
    <property type="entry name" value="VirB10"/>
    <property type="match status" value="1"/>
</dbReference>
<dbReference type="InterPro" id="IPR005498">
    <property type="entry name" value="T4SS_VirB10/TraB/TrbI"/>
</dbReference>
<dbReference type="Gene3D" id="2.40.128.260">
    <property type="entry name" value="Type IV secretion system, VirB10/TraB/TrbI"/>
    <property type="match status" value="1"/>
</dbReference>
<sequence>MARNPLPAGNDPRLNLPESELDAASAHAMPQVAKKGGLGDHLGLAAGIIGVGILGIVTFISLGNTPPPPVQQPPAQVVTPPASTLPPIDPSANPPLFEPQPQPGFAQPMPPQQPQPGPAPVDPAAARAPAMIVDNSNPPSAQQAAQAAAPATAAPQALNSNQQFLASANGEVSQRAWRIGDPSKVVPQGAVIPAVLETAINSDLPGYTRAVVSRDIRSFDGTTILIPKGSRLVGQYKSGLTSGETRAFIIWNRLIRPDGLSIQLASPATDDLGQAGMSGKVDSHFAKRFGSAMLLSVVNGLSTALSGKSGSTIVIGSSSGATGLISDALSNDMKIPPTIKVPQGAKIQVFAARDLDFNLGQ</sequence>